<comment type="caution">
    <text evidence="9">The sequence shown here is derived from an EMBL/GenBank/DDBJ whole genome shotgun (WGS) entry which is preliminary data.</text>
</comment>
<evidence type="ECO:0000256" key="2">
    <source>
        <dbReference type="ARBA" id="ARBA00012438"/>
    </source>
</evidence>
<keyword evidence="5" id="KW-0418">Kinase</keyword>
<evidence type="ECO:0000259" key="8">
    <source>
        <dbReference type="PROSITE" id="PS50113"/>
    </source>
</evidence>
<dbReference type="SUPFAM" id="SSF47384">
    <property type="entry name" value="Homodimeric domain of signal transducing histidine kinase"/>
    <property type="match status" value="1"/>
</dbReference>
<evidence type="ECO:0000259" key="6">
    <source>
        <dbReference type="PROSITE" id="PS50109"/>
    </source>
</evidence>
<dbReference type="CDD" id="cd00130">
    <property type="entry name" value="PAS"/>
    <property type="match status" value="2"/>
</dbReference>
<name>A0ABQ1IHX3_9PROT</name>
<dbReference type="CDD" id="cd00082">
    <property type="entry name" value="HisKA"/>
    <property type="match status" value="1"/>
</dbReference>
<dbReference type="PANTHER" id="PTHR43047:SF72">
    <property type="entry name" value="OSMOSENSING HISTIDINE PROTEIN KINASE SLN1"/>
    <property type="match status" value="1"/>
</dbReference>
<feature type="domain" description="Histidine kinase" evidence="6">
    <location>
        <begin position="274"/>
        <end position="495"/>
    </location>
</feature>
<dbReference type="PANTHER" id="PTHR43047">
    <property type="entry name" value="TWO-COMPONENT HISTIDINE PROTEIN KINASE"/>
    <property type="match status" value="1"/>
</dbReference>
<dbReference type="Pfam" id="PF02518">
    <property type="entry name" value="HATPase_c"/>
    <property type="match status" value="1"/>
</dbReference>
<dbReference type="SUPFAM" id="SSF55874">
    <property type="entry name" value="ATPase domain of HSP90 chaperone/DNA topoisomerase II/histidine kinase"/>
    <property type="match status" value="1"/>
</dbReference>
<feature type="domain" description="PAS" evidence="7">
    <location>
        <begin position="10"/>
        <end position="65"/>
    </location>
</feature>
<dbReference type="Pfam" id="PF00512">
    <property type="entry name" value="HisKA"/>
    <property type="match status" value="1"/>
</dbReference>
<dbReference type="SMART" id="SM00086">
    <property type="entry name" value="PAC"/>
    <property type="match status" value="2"/>
</dbReference>
<dbReference type="InterPro" id="IPR004358">
    <property type="entry name" value="Sig_transdc_His_kin-like_C"/>
</dbReference>
<dbReference type="EC" id="2.7.13.3" evidence="2"/>
<comment type="catalytic activity">
    <reaction evidence="1">
        <text>ATP + protein L-histidine = ADP + protein N-phospho-L-histidine.</text>
        <dbReference type="EC" id="2.7.13.3"/>
    </reaction>
</comment>
<dbReference type="PROSITE" id="PS50109">
    <property type="entry name" value="HIS_KIN"/>
    <property type="match status" value="1"/>
</dbReference>
<dbReference type="NCBIfam" id="TIGR00229">
    <property type="entry name" value="sensory_box"/>
    <property type="match status" value="2"/>
</dbReference>
<evidence type="ECO:0000259" key="7">
    <source>
        <dbReference type="PROSITE" id="PS50112"/>
    </source>
</evidence>
<dbReference type="InterPro" id="IPR005467">
    <property type="entry name" value="His_kinase_dom"/>
</dbReference>
<keyword evidence="10" id="KW-1185">Reference proteome</keyword>
<dbReference type="Gene3D" id="1.10.287.130">
    <property type="match status" value="1"/>
</dbReference>
<dbReference type="SMART" id="SM00388">
    <property type="entry name" value="HisKA"/>
    <property type="match status" value="1"/>
</dbReference>
<dbReference type="PROSITE" id="PS50113">
    <property type="entry name" value="PAC"/>
    <property type="match status" value="2"/>
</dbReference>
<feature type="domain" description="PAC" evidence="8">
    <location>
        <begin position="204"/>
        <end position="256"/>
    </location>
</feature>
<dbReference type="InterPro" id="IPR000700">
    <property type="entry name" value="PAS-assoc_C"/>
</dbReference>
<dbReference type="InterPro" id="IPR013767">
    <property type="entry name" value="PAS_fold"/>
</dbReference>
<evidence type="ECO:0000256" key="1">
    <source>
        <dbReference type="ARBA" id="ARBA00000085"/>
    </source>
</evidence>
<evidence type="ECO:0000313" key="10">
    <source>
        <dbReference type="Proteomes" id="UP000603352"/>
    </source>
</evidence>
<dbReference type="PROSITE" id="PS50112">
    <property type="entry name" value="PAS"/>
    <property type="match status" value="2"/>
</dbReference>
<dbReference type="Pfam" id="PF08448">
    <property type="entry name" value="PAS_4"/>
    <property type="match status" value="1"/>
</dbReference>
<protein>
    <recommendedName>
        <fullName evidence="2">histidine kinase</fullName>
        <ecNumber evidence="2">2.7.13.3</ecNumber>
    </recommendedName>
</protein>
<feature type="domain" description="PAC" evidence="8">
    <location>
        <begin position="87"/>
        <end position="137"/>
    </location>
</feature>
<dbReference type="Proteomes" id="UP000603352">
    <property type="component" value="Unassembled WGS sequence"/>
</dbReference>
<dbReference type="SMART" id="SM00387">
    <property type="entry name" value="HATPase_c"/>
    <property type="match status" value="1"/>
</dbReference>
<sequence length="502" mass="53922">MAMDPSLSPDKALFAEIIDATHDAIVVIDAGGVVQFANRATELMFGYSPAELIGSNISRLMRPEEAASHDRYLLDADPNMQRRIIGRGRQLTARRRDGSIIPIDLVVSPLPRSDTRMYIGTIRDLSDRKLAEESLRLSFESAGVGQAIVGMDGRFLKVNTALARSLGREAGSMTGAHLRDLIHPDDLTGPENWLAAGGRISETMEATRRYIHADGRTVWFRVASVIIRNHDGDPAHCIAQFADVTQLVEAEQRLTGALAAAETASAAKTAFLAHMNHELRTPLNAVIGFAELLLSGMHGPMERRHCDHVSAILQAGRRLLTIVDDILDLTRLDDPSLLDHQNVDIDRIVTEALRRAAAAEGRGDVTITVTIAPETTLAGDPAATARIIANLASNAIKFSRKNGQVRIIAERRDEDGRSGVLIRVIDDGIGMSDTLARELGQPFAIGGGVLSRSYGGAGLGLAIVRRLVTLIGGQINFATAPGQGTEVTVDLPDTPVQPVPAA</sequence>
<dbReference type="Pfam" id="PF00989">
    <property type="entry name" value="PAS"/>
    <property type="match status" value="1"/>
</dbReference>
<accession>A0ABQ1IHX3</accession>
<dbReference type="InterPro" id="IPR003594">
    <property type="entry name" value="HATPase_dom"/>
</dbReference>
<gene>
    <name evidence="9" type="ORF">GCM10011505_22530</name>
</gene>
<dbReference type="RefSeq" id="WP_188577842.1">
    <property type="nucleotide sequence ID" value="NZ_BMDZ01000023.1"/>
</dbReference>
<dbReference type="SMART" id="SM00091">
    <property type="entry name" value="PAS"/>
    <property type="match status" value="2"/>
</dbReference>
<keyword evidence="4" id="KW-0808">Transferase</keyword>
<dbReference type="InterPro" id="IPR003661">
    <property type="entry name" value="HisK_dim/P_dom"/>
</dbReference>
<dbReference type="InterPro" id="IPR036097">
    <property type="entry name" value="HisK_dim/P_sf"/>
</dbReference>
<evidence type="ECO:0000256" key="5">
    <source>
        <dbReference type="ARBA" id="ARBA00022777"/>
    </source>
</evidence>
<proteinExistence type="predicted"/>
<feature type="domain" description="PAS" evidence="7">
    <location>
        <begin position="131"/>
        <end position="186"/>
    </location>
</feature>
<keyword evidence="3" id="KW-0597">Phosphoprotein</keyword>
<evidence type="ECO:0000256" key="4">
    <source>
        <dbReference type="ARBA" id="ARBA00022679"/>
    </source>
</evidence>
<dbReference type="SUPFAM" id="SSF55785">
    <property type="entry name" value="PYP-like sensor domain (PAS domain)"/>
    <property type="match status" value="2"/>
</dbReference>
<dbReference type="InterPro" id="IPR000014">
    <property type="entry name" value="PAS"/>
</dbReference>
<evidence type="ECO:0000256" key="3">
    <source>
        <dbReference type="ARBA" id="ARBA00022553"/>
    </source>
</evidence>
<dbReference type="InterPro" id="IPR001610">
    <property type="entry name" value="PAC"/>
</dbReference>
<dbReference type="InterPro" id="IPR035965">
    <property type="entry name" value="PAS-like_dom_sf"/>
</dbReference>
<organism evidence="9 10">
    <name type="scientific">Tistrella bauzanensis</name>
    <dbReference type="NCBI Taxonomy" id="657419"/>
    <lineage>
        <taxon>Bacteria</taxon>
        <taxon>Pseudomonadati</taxon>
        <taxon>Pseudomonadota</taxon>
        <taxon>Alphaproteobacteria</taxon>
        <taxon>Geminicoccales</taxon>
        <taxon>Geminicoccaceae</taxon>
        <taxon>Tistrella</taxon>
    </lineage>
</organism>
<dbReference type="InterPro" id="IPR013656">
    <property type="entry name" value="PAS_4"/>
</dbReference>
<evidence type="ECO:0000313" key="9">
    <source>
        <dbReference type="EMBL" id="GGB40554.1"/>
    </source>
</evidence>
<dbReference type="InterPro" id="IPR036890">
    <property type="entry name" value="HATPase_C_sf"/>
</dbReference>
<dbReference type="Gene3D" id="3.30.450.20">
    <property type="entry name" value="PAS domain"/>
    <property type="match status" value="2"/>
</dbReference>
<dbReference type="PRINTS" id="PR00344">
    <property type="entry name" value="BCTRLSENSOR"/>
</dbReference>
<reference evidence="10" key="1">
    <citation type="journal article" date="2019" name="Int. J. Syst. Evol. Microbiol.">
        <title>The Global Catalogue of Microorganisms (GCM) 10K type strain sequencing project: providing services to taxonomists for standard genome sequencing and annotation.</title>
        <authorList>
            <consortium name="The Broad Institute Genomics Platform"/>
            <consortium name="The Broad Institute Genome Sequencing Center for Infectious Disease"/>
            <person name="Wu L."/>
            <person name="Ma J."/>
        </authorList>
    </citation>
    <scope>NUCLEOTIDE SEQUENCE [LARGE SCALE GENOMIC DNA]</scope>
    <source>
        <strain evidence="10">CGMCC 1.10188</strain>
    </source>
</reference>
<dbReference type="EMBL" id="BMDZ01000023">
    <property type="protein sequence ID" value="GGB40554.1"/>
    <property type="molecule type" value="Genomic_DNA"/>
</dbReference>
<dbReference type="Gene3D" id="3.30.565.10">
    <property type="entry name" value="Histidine kinase-like ATPase, C-terminal domain"/>
    <property type="match status" value="1"/>
</dbReference>